<dbReference type="AlphaFoldDB" id="A0A8D8CAW1"/>
<name>A0A8D8CAW1_CULPI</name>
<protein>
    <submittedName>
        <fullName evidence="2">(northern house mosquito) hypothetical protein</fullName>
    </submittedName>
</protein>
<feature type="region of interest" description="Disordered" evidence="1">
    <location>
        <begin position="57"/>
        <end position="76"/>
    </location>
</feature>
<evidence type="ECO:0000256" key="1">
    <source>
        <dbReference type="SAM" id="MobiDB-lite"/>
    </source>
</evidence>
<reference evidence="2" key="1">
    <citation type="submission" date="2021-05" db="EMBL/GenBank/DDBJ databases">
        <authorList>
            <person name="Alioto T."/>
            <person name="Alioto T."/>
            <person name="Gomez Garrido J."/>
        </authorList>
    </citation>
    <scope>NUCLEOTIDE SEQUENCE</scope>
</reference>
<organism evidence="2">
    <name type="scientific">Culex pipiens</name>
    <name type="common">House mosquito</name>
    <dbReference type="NCBI Taxonomy" id="7175"/>
    <lineage>
        <taxon>Eukaryota</taxon>
        <taxon>Metazoa</taxon>
        <taxon>Ecdysozoa</taxon>
        <taxon>Arthropoda</taxon>
        <taxon>Hexapoda</taxon>
        <taxon>Insecta</taxon>
        <taxon>Pterygota</taxon>
        <taxon>Neoptera</taxon>
        <taxon>Endopterygota</taxon>
        <taxon>Diptera</taxon>
        <taxon>Nematocera</taxon>
        <taxon>Culicoidea</taxon>
        <taxon>Culicidae</taxon>
        <taxon>Culicinae</taxon>
        <taxon>Culicini</taxon>
        <taxon>Culex</taxon>
        <taxon>Culex</taxon>
    </lineage>
</organism>
<dbReference type="EMBL" id="HBUE01118175">
    <property type="protein sequence ID" value="CAG6491199.1"/>
    <property type="molecule type" value="Transcribed_RNA"/>
</dbReference>
<proteinExistence type="predicted"/>
<evidence type="ECO:0000313" key="2">
    <source>
        <dbReference type="EMBL" id="CAG6491199.1"/>
    </source>
</evidence>
<sequence length="112" mass="12704">MSRRGLADGTSLRMQFRCPNGEHCVRRLEPGNEAVLLRTDAVQQRFGPDDEILREELHDRSGSFQVGPPKLRSAGGVQDLSRNQAALEPLHRGIVQVVRRRHFLRFAEATFD</sequence>
<accession>A0A8D8CAW1</accession>